<proteinExistence type="predicted"/>
<protein>
    <recommendedName>
        <fullName evidence="1">Apple domain-containing protein</fullName>
    </recommendedName>
</protein>
<dbReference type="CDD" id="cd01098">
    <property type="entry name" value="PAN_AP_plant"/>
    <property type="match status" value="1"/>
</dbReference>
<dbReference type="AlphaFoldDB" id="A0AAD1YUI8"/>
<dbReference type="InterPro" id="IPR003609">
    <property type="entry name" value="Pan_app"/>
</dbReference>
<dbReference type="PANTHER" id="PTHR32444:SF247">
    <property type="entry name" value="OS01G0958200 PROTEIN"/>
    <property type="match status" value="1"/>
</dbReference>
<evidence type="ECO:0000313" key="2">
    <source>
        <dbReference type="EMBL" id="CAI9756546.1"/>
    </source>
</evidence>
<evidence type="ECO:0000259" key="1">
    <source>
        <dbReference type="Pfam" id="PF08276"/>
    </source>
</evidence>
<sequence>MVAGVLVAVGLVAADSFLAFLNVPSVKCFHSGKTCPGTLGNLQALIWIHESNNFLNSGRPLRYIFTLWSICYMVTCNSRAMAICSSLPGFEPENPGYWLSKCVEKRKSYSCGKSKGEGFIILPNLKLPDAKNAKLLSNVSPQECEMEYLKSCSCTGFASAGEVRQRGCFAWYGELNDIKRVFGGN</sequence>
<dbReference type="EMBL" id="OU503037">
    <property type="protein sequence ID" value="CAI9756546.1"/>
    <property type="molecule type" value="Genomic_DNA"/>
</dbReference>
<evidence type="ECO:0000313" key="3">
    <source>
        <dbReference type="Proteomes" id="UP000834106"/>
    </source>
</evidence>
<accession>A0AAD1YUI8</accession>
<keyword evidence="3" id="KW-1185">Reference proteome</keyword>
<feature type="domain" description="Apple" evidence="1">
    <location>
        <begin position="111"/>
        <end position="178"/>
    </location>
</feature>
<dbReference type="Pfam" id="PF08276">
    <property type="entry name" value="PAN_2"/>
    <property type="match status" value="1"/>
</dbReference>
<gene>
    <name evidence="2" type="ORF">FPE_LOCUS3976</name>
</gene>
<organism evidence="2 3">
    <name type="scientific">Fraxinus pennsylvanica</name>
    <dbReference type="NCBI Taxonomy" id="56036"/>
    <lineage>
        <taxon>Eukaryota</taxon>
        <taxon>Viridiplantae</taxon>
        <taxon>Streptophyta</taxon>
        <taxon>Embryophyta</taxon>
        <taxon>Tracheophyta</taxon>
        <taxon>Spermatophyta</taxon>
        <taxon>Magnoliopsida</taxon>
        <taxon>eudicotyledons</taxon>
        <taxon>Gunneridae</taxon>
        <taxon>Pentapetalae</taxon>
        <taxon>asterids</taxon>
        <taxon>lamiids</taxon>
        <taxon>Lamiales</taxon>
        <taxon>Oleaceae</taxon>
        <taxon>Oleeae</taxon>
        <taxon>Fraxinus</taxon>
    </lineage>
</organism>
<dbReference type="PANTHER" id="PTHR32444">
    <property type="entry name" value="BULB-TYPE LECTIN DOMAIN-CONTAINING PROTEIN"/>
    <property type="match status" value="1"/>
</dbReference>
<dbReference type="Proteomes" id="UP000834106">
    <property type="component" value="Chromosome 2"/>
</dbReference>
<name>A0AAD1YUI8_9LAMI</name>
<reference evidence="2" key="1">
    <citation type="submission" date="2023-05" db="EMBL/GenBank/DDBJ databases">
        <authorList>
            <person name="Huff M."/>
        </authorList>
    </citation>
    <scope>NUCLEOTIDE SEQUENCE</scope>
</reference>